<accession>A0A7S3JVK3</accession>
<reference evidence="1" key="1">
    <citation type="submission" date="2021-01" db="EMBL/GenBank/DDBJ databases">
        <authorList>
            <person name="Corre E."/>
            <person name="Pelletier E."/>
            <person name="Niang G."/>
            <person name="Scheremetjew M."/>
            <person name="Finn R."/>
            <person name="Kale V."/>
            <person name="Holt S."/>
            <person name="Cochrane G."/>
            <person name="Meng A."/>
            <person name="Brown T."/>
            <person name="Cohen L."/>
        </authorList>
    </citation>
    <scope>NUCLEOTIDE SEQUENCE</scope>
    <source>
        <strain evidence="1">CCMP1510</strain>
    </source>
</reference>
<dbReference type="AlphaFoldDB" id="A0A7S3JVK3"/>
<organism evidence="1">
    <name type="scientific">Aureoumbra lagunensis</name>
    <dbReference type="NCBI Taxonomy" id="44058"/>
    <lineage>
        <taxon>Eukaryota</taxon>
        <taxon>Sar</taxon>
        <taxon>Stramenopiles</taxon>
        <taxon>Ochrophyta</taxon>
        <taxon>Pelagophyceae</taxon>
        <taxon>Pelagomonadales</taxon>
        <taxon>Aureoumbra</taxon>
    </lineage>
</organism>
<sequence length="252" mass="27084">MTWLSKLKKKAAEGVEDVSTNFPKNDDLKAAIESFSDGDLTQVILETLKKGIEEAVERLASADGFFGDEKVKIPLPDAVLRLQSVLEAAGQNEKANELSLALNRAAEKAVAISTEIFLHALSVLSLDDVRNIVAGTDDAATKYLEDSSRDDLFDKFKPLVNQATQDVGAADALRNLDSALDKGEETGGIFGMAADMVQNQLGLDNFDLDEFVASKALDGLFIKIKEIEAHVRANPTAAASDLASQVFSALQQ</sequence>
<dbReference type="EMBL" id="HBIJ01010443">
    <property type="protein sequence ID" value="CAE0366429.1"/>
    <property type="molecule type" value="Transcribed_RNA"/>
</dbReference>
<dbReference type="InterPro" id="IPR025245">
    <property type="entry name" value="DUF4197"/>
</dbReference>
<name>A0A7S3JVK3_9STRA</name>
<protein>
    <submittedName>
        <fullName evidence="1">Uncharacterized protein</fullName>
    </submittedName>
</protein>
<proteinExistence type="predicted"/>
<gene>
    <name evidence="1" type="ORF">ALAG00032_LOCUS7173</name>
</gene>
<evidence type="ECO:0000313" key="1">
    <source>
        <dbReference type="EMBL" id="CAE0366429.1"/>
    </source>
</evidence>
<dbReference type="Pfam" id="PF13852">
    <property type="entry name" value="DUF4197"/>
    <property type="match status" value="1"/>
</dbReference>